<evidence type="ECO:0000256" key="3">
    <source>
        <dbReference type="ARBA" id="ARBA00023004"/>
    </source>
</evidence>
<dbReference type="Proteomes" id="UP000075391">
    <property type="component" value="Unassembled WGS sequence"/>
</dbReference>
<evidence type="ECO:0000256" key="2">
    <source>
        <dbReference type="ARBA" id="ARBA00022801"/>
    </source>
</evidence>
<dbReference type="PANTHER" id="PTHR42988:SF2">
    <property type="entry name" value="CYCLIC NUCLEOTIDE PHOSPHODIESTERASE CBUA0032-RELATED"/>
    <property type="match status" value="1"/>
</dbReference>
<dbReference type="RefSeq" id="WP_063243470.1">
    <property type="nucleotide sequence ID" value="NZ_LUKF01000012.1"/>
</dbReference>
<dbReference type="InterPro" id="IPR050884">
    <property type="entry name" value="CNP_phosphodiesterase-III"/>
</dbReference>
<keyword evidence="3" id="KW-0408">Iron</keyword>
<dbReference type="InterPro" id="IPR004843">
    <property type="entry name" value="Calcineurin-like_PHP"/>
</dbReference>
<gene>
    <name evidence="6" type="ORF">AZI85_03465</name>
</gene>
<sequence>MKRILHISDLHFGRIHPPAIEALESFLAAQQQKLDLIVMTGDWTQRARKGQYQAAAEFIKRSPFPVLTIPGNHDIPLYNFVARLLQPLRNYNRFIRSVTTDTFEDPEMVIVGFRTASVFRPVEGRILKKDIERAESAFSKAPDSALRVIACHHPLFQPKDLARIQPEYLAKRVLALKPHLVLSGHSHLNWVATVKDEERHQILHVSAGSATSDRLRGEVNSFHIITTENAGVNIETYFLSEEGFVIPKGEVHKSVKWEPFINL</sequence>
<name>A0A150WKQ9_BDEBC</name>
<organism evidence="6 7">
    <name type="scientific">Bdellovibrio bacteriovorus</name>
    <dbReference type="NCBI Taxonomy" id="959"/>
    <lineage>
        <taxon>Bacteria</taxon>
        <taxon>Pseudomonadati</taxon>
        <taxon>Bdellovibrionota</taxon>
        <taxon>Bdellovibrionia</taxon>
        <taxon>Bdellovibrionales</taxon>
        <taxon>Pseudobdellovibrionaceae</taxon>
        <taxon>Bdellovibrio</taxon>
    </lineage>
</organism>
<dbReference type="GO" id="GO:0046872">
    <property type="term" value="F:metal ion binding"/>
    <property type="evidence" value="ECO:0007669"/>
    <property type="project" value="UniProtKB-KW"/>
</dbReference>
<dbReference type="EMBL" id="LUKF01000012">
    <property type="protein sequence ID" value="KYG64486.1"/>
    <property type="molecule type" value="Genomic_DNA"/>
</dbReference>
<accession>A0A150WKQ9</accession>
<dbReference type="SUPFAM" id="SSF56300">
    <property type="entry name" value="Metallo-dependent phosphatases"/>
    <property type="match status" value="1"/>
</dbReference>
<evidence type="ECO:0000256" key="4">
    <source>
        <dbReference type="ARBA" id="ARBA00025742"/>
    </source>
</evidence>
<evidence type="ECO:0000259" key="5">
    <source>
        <dbReference type="Pfam" id="PF00149"/>
    </source>
</evidence>
<comment type="caution">
    <text evidence="6">The sequence shown here is derived from an EMBL/GenBank/DDBJ whole genome shotgun (WGS) entry which is preliminary data.</text>
</comment>
<evidence type="ECO:0000256" key="1">
    <source>
        <dbReference type="ARBA" id="ARBA00022723"/>
    </source>
</evidence>
<dbReference type="GO" id="GO:0016787">
    <property type="term" value="F:hydrolase activity"/>
    <property type="evidence" value="ECO:0007669"/>
    <property type="project" value="UniProtKB-KW"/>
</dbReference>
<proteinExistence type="inferred from homology"/>
<reference evidence="6 7" key="1">
    <citation type="submission" date="2016-03" db="EMBL/GenBank/DDBJ databases">
        <authorList>
            <person name="Ploux O."/>
        </authorList>
    </citation>
    <scope>NUCLEOTIDE SEQUENCE [LARGE SCALE GENOMIC DNA]</scope>
    <source>
        <strain evidence="6 7">BER2</strain>
    </source>
</reference>
<evidence type="ECO:0000313" key="7">
    <source>
        <dbReference type="Proteomes" id="UP000075391"/>
    </source>
</evidence>
<dbReference type="InterPro" id="IPR029052">
    <property type="entry name" value="Metallo-depent_PP-like"/>
</dbReference>
<keyword evidence="2" id="KW-0378">Hydrolase</keyword>
<protein>
    <recommendedName>
        <fullName evidence="5">Calcineurin-like phosphoesterase domain-containing protein</fullName>
    </recommendedName>
</protein>
<dbReference type="Gene3D" id="3.60.21.10">
    <property type="match status" value="1"/>
</dbReference>
<keyword evidence="1" id="KW-0479">Metal-binding</keyword>
<comment type="similarity">
    <text evidence="4">Belongs to the cyclic nucleotide phosphodiesterase class-III family.</text>
</comment>
<dbReference type="AlphaFoldDB" id="A0A150WKQ9"/>
<evidence type="ECO:0000313" key="6">
    <source>
        <dbReference type="EMBL" id="KYG64486.1"/>
    </source>
</evidence>
<dbReference type="Pfam" id="PF00149">
    <property type="entry name" value="Metallophos"/>
    <property type="match status" value="1"/>
</dbReference>
<dbReference type="PANTHER" id="PTHR42988">
    <property type="entry name" value="PHOSPHOHYDROLASE"/>
    <property type="match status" value="1"/>
</dbReference>
<feature type="domain" description="Calcineurin-like phosphoesterase" evidence="5">
    <location>
        <begin position="3"/>
        <end position="187"/>
    </location>
</feature>